<keyword evidence="4 6" id="KW-1133">Transmembrane helix</keyword>
<evidence type="ECO:0000313" key="9">
    <source>
        <dbReference type="Proteomes" id="UP000823912"/>
    </source>
</evidence>
<dbReference type="PROSITE" id="PS00216">
    <property type="entry name" value="SUGAR_TRANSPORT_1"/>
    <property type="match status" value="1"/>
</dbReference>
<keyword evidence="5 6" id="KW-0472">Membrane</keyword>
<dbReference type="InterPro" id="IPR036259">
    <property type="entry name" value="MFS_trans_sf"/>
</dbReference>
<keyword evidence="3 6" id="KW-0812">Transmembrane</keyword>
<evidence type="ECO:0000313" key="8">
    <source>
        <dbReference type="EMBL" id="HIR71611.1"/>
    </source>
</evidence>
<reference evidence="8" key="1">
    <citation type="submission" date="2020-10" db="EMBL/GenBank/DDBJ databases">
        <authorList>
            <person name="Gilroy R."/>
        </authorList>
    </citation>
    <scope>NUCLEOTIDE SEQUENCE</scope>
    <source>
        <strain evidence="8">ChiSjej5B23-6657</strain>
    </source>
</reference>
<feature type="transmembrane region" description="Helical" evidence="6">
    <location>
        <begin position="139"/>
        <end position="160"/>
    </location>
</feature>
<reference evidence="8" key="2">
    <citation type="journal article" date="2021" name="PeerJ">
        <title>Extensive microbial diversity within the chicken gut microbiome revealed by metagenomics and culture.</title>
        <authorList>
            <person name="Gilroy R."/>
            <person name="Ravi A."/>
            <person name="Getino M."/>
            <person name="Pursley I."/>
            <person name="Horton D.L."/>
            <person name="Alikhan N.F."/>
            <person name="Baker D."/>
            <person name="Gharbi K."/>
            <person name="Hall N."/>
            <person name="Watson M."/>
            <person name="Adriaenssens E.M."/>
            <person name="Foster-Nyarko E."/>
            <person name="Jarju S."/>
            <person name="Secka A."/>
            <person name="Antonio M."/>
            <person name="Oren A."/>
            <person name="Chaudhuri R.R."/>
            <person name="La Ragione R."/>
            <person name="Hildebrand F."/>
            <person name="Pallen M.J."/>
        </authorList>
    </citation>
    <scope>NUCLEOTIDE SEQUENCE</scope>
    <source>
        <strain evidence="8">ChiSjej5B23-6657</strain>
    </source>
</reference>
<evidence type="ECO:0000256" key="4">
    <source>
        <dbReference type="ARBA" id="ARBA00022989"/>
    </source>
</evidence>
<dbReference type="EMBL" id="DVHM01000174">
    <property type="protein sequence ID" value="HIR71611.1"/>
    <property type="molecule type" value="Genomic_DNA"/>
</dbReference>
<feature type="transmembrane region" description="Helical" evidence="6">
    <location>
        <begin position="367"/>
        <end position="387"/>
    </location>
</feature>
<dbReference type="InterPro" id="IPR005829">
    <property type="entry name" value="Sugar_transporter_CS"/>
</dbReference>
<feature type="transmembrane region" description="Helical" evidence="6">
    <location>
        <begin position="172"/>
        <end position="193"/>
    </location>
</feature>
<feature type="transmembrane region" description="Helical" evidence="6">
    <location>
        <begin position="116"/>
        <end position="133"/>
    </location>
</feature>
<dbReference type="GO" id="GO:0022857">
    <property type="term" value="F:transmembrane transporter activity"/>
    <property type="evidence" value="ECO:0007669"/>
    <property type="project" value="InterPro"/>
</dbReference>
<evidence type="ECO:0000256" key="1">
    <source>
        <dbReference type="ARBA" id="ARBA00004651"/>
    </source>
</evidence>
<dbReference type="Pfam" id="PF07690">
    <property type="entry name" value="MFS_1"/>
    <property type="match status" value="1"/>
</dbReference>
<feature type="transmembrane region" description="Helical" evidence="6">
    <location>
        <begin position="25"/>
        <end position="42"/>
    </location>
</feature>
<dbReference type="Proteomes" id="UP000823912">
    <property type="component" value="Unassembled WGS sequence"/>
</dbReference>
<evidence type="ECO:0000256" key="5">
    <source>
        <dbReference type="ARBA" id="ARBA00023136"/>
    </source>
</evidence>
<dbReference type="PROSITE" id="PS50850">
    <property type="entry name" value="MFS"/>
    <property type="match status" value="1"/>
</dbReference>
<name>A0A9D1JBD3_9FIRM</name>
<feature type="transmembrane region" description="Helical" evidence="6">
    <location>
        <begin position="84"/>
        <end position="104"/>
    </location>
</feature>
<evidence type="ECO:0000259" key="7">
    <source>
        <dbReference type="PROSITE" id="PS50850"/>
    </source>
</evidence>
<dbReference type="InterPro" id="IPR011701">
    <property type="entry name" value="MFS"/>
</dbReference>
<dbReference type="GO" id="GO:0005886">
    <property type="term" value="C:plasma membrane"/>
    <property type="evidence" value="ECO:0007669"/>
    <property type="project" value="UniProtKB-SubCell"/>
</dbReference>
<evidence type="ECO:0000256" key="6">
    <source>
        <dbReference type="SAM" id="Phobius"/>
    </source>
</evidence>
<accession>A0A9D1JBD3</accession>
<organism evidence="8 9">
    <name type="scientific">Candidatus Pullilachnospira gallistercoris</name>
    <dbReference type="NCBI Taxonomy" id="2840911"/>
    <lineage>
        <taxon>Bacteria</taxon>
        <taxon>Bacillati</taxon>
        <taxon>Bacillota</taxon>
        <taxon>Clostridia</taxon>
        <taxon>Lachnospirales</taxon>
        <taxon>Lachnospiraceae</taxon>
        <taxon>Lachnospiraceae incertae sedis</taxon>
        <taxon>Candidatus Pullilachnospira</taxon>
    </lineage>
</organism>
<feature type="transmembrane region" description="Helical" evidence="6">
    <location>
        <begin position="305"/>
        <end position="328"/>
    </location>
</feature>
<feature type="transmembrane region" description="Helical" evidence="6">
    <location>
        <begin position="208"/>
        <end position="228"/>
    </location>
</feature>
<comment type="subcellular location">
    <subcellularLocation>
        <location evidence="1">Cell membrane</location>
        <topology evidence="1">Multi-pass membrane protein</topology>
    </subcellularLocation>
</comment>
<dbReference type="Gene3D" id="1.20.1250.20">
    <property type="entry name" value="MFS general substrate transporter like domains"/>
    <property type="match status" value="1"/>
</dbReference>
<proteinExistence type="predicted"/>
<feature type="transmembrane region" description="Helical" evidence="6">
    <location>
        <begin position="340"/>
        <end position="361"/>
    </location>
</feature>
<feature type="transmembrane region" description="Helical" evidence="6">
    <location>
        <begin position="408"/>
        <end position="431"/>
    </location>
</feature>
<evidence type="ECO:0000256" key="3">
    <source>
        <dbReference type="ARBA" id="ARBA00022692"/>
    </source>
</evidence>
<comment type="caution">
    <text evidence="8">The sequence shown here is derived from an EMBL/GenBank/DDBJ whole genome shotgun (WGS) entry which is preliminary data.</text>
</comment>
<dbReference type="PANTHER" id="PTHR24064">
    <property type="entry name" value="SOLUTE CARRIER FAMILY 22 MEMBER"/>
    <property type="match status" value="1"/>
</dbReference>
<gene>
    <name evidence="8" type="ORF">IAA55_10060</name>
</gene>
<dbReference type="AlphaFoldDB" id="A0A9D1JBD3"/>
<protein>
    <submittedName>
        <fullName evidence="8">MFS transporter</fullName>
    </submittedName>
</protein>
<dbReference type="SUPFAM" id="SSF103473">
    <property type="entry name" value="MFS general substrate transporter"/>
    <property type="match status" value="1"/>
</dbReference>
<keyword evidence="2" id="KW-0813">Transport</keyword>
<feature type="transmembrane region" description="Helical" evidence="6">
    <location>
        <begin position="276"/>
        <end position="293"/>
    </location>
</feature>
<sequence length="473" mass="51740">MSKRQETKEKKQLEKFKKMLAKHDYKGYFFVMIGLVILFQLFDGMATGIFGTLQEAVVKDFAGLPFDADIAVGGAGYEKYQNTLSTITLTNLIGYGFMGILPWYKSLADRLGRRPFFVLNSILLGLAMFVGGLTHNLTIFVLVSLVITFFTLHDMQIVYVTECVPDRQRGTWQGIVAAVGSLAGVITTAMRLFSLQEDGTVGEIPWRAIYISVGIFGLVIFGLSAILLRESRPFLVSRVAWLEKSERQRQAQEKAKNVQKIGVIAGIKMICKNKQLRWLSIATLIFSAANNMICSYNNTIMAQNGIDTIGITVALLVSSAVSIVMNLLIGPISDRIGRKLASVIGGIISAVSFAAMVYGSPYIEGNIAGGIFSGITSGLAIFGYIAVMNLTTLMMSESCPSTMRGSIIGVRSFFQVSAVVTMTLSGVLFRFFSTGEVCFWLAVPFLLLGSVCLMVKTKETKGLTMEEIDAQFQ</sequence>
<evidence type="ECO:0000256" key="2">
    <source>
        <dbReference type="ARBA" id="ARBA00022448"/>
    </source>
</evidence>
<dbReference type="InterPro" id="IPR020846">
    <property type="entry name" value="MFS_dom"/>
</dbReference>
<feature type="transmembrane region" description="Helical" evidence="6">
    <location>
        <begin position="437"/>
        <end position="455"/>
    </location>
</feature>
<feature type="domain" description="Major facilitator superfamily (MFS) profile" evidence="7">
    <location>
        <begin position="32"/>
        <end position="461"/>
    </location>
</feature>